<dbReference type="EMBL" id="JAULSR010000004">
    <property type="protein sequence ID" value="KAK0621932.1"/>
    <property type="molecule type" value="Genomic_DNA"/>
</dbReference>
<keyword evidence="4" id="KW-1185">Reference proteome</keyword>
<name>A0AA39WUQ7_9PEZI</name>
<gene>
    <name evidence="3" type="ORF">B0T17DRAFT_600675</name>
</gene>
<protein>
    <submittedName>
        <fullName evidence="3">Uncharacterized protein</fullName>
    </submittedName>
</protein>
<feature type="compositionally biased region" description="Low complexity" evidence="2">
    <location>
        <begin position="811"/>
        <end position="822"/>
    </location>
</feature>
<dbReference type="Proteomes" id="UP001174934">
    <property type="component" value="Unassembled WGS sequence"/>
</dbReference>
<feature type="compositionally biased region" description="Low complexity" evidence="2">
    <location>
        <begin position="722"/>
        <end position="733"/>
    </location>
</feature>
<feature type="compositionally biased region" description="Polar residues" evidence="2">
    <location>
        <begin position="313"/>
        <end position="337"/>
    </location>
</feature>
<feature type="region of interest" description="Disordered" evidence="2">
    <location>
        <begin position="308"/>
        <end position="337"/>
    </location>
</feature>
<feature type="region of interest" description="Disordered" evidence="2">
    <location>
        <begin position="783"/>
        <end position="840"/>
    </location>
</feature>
<dbReference type="AlphaFoldDB" id="A0AA39WUQ7"/>
<evidence type="ECO:0000256" key="2">
    <source>
        <dbReference type="SAM" id="MobiDB-lite"/>
    </source>
</evidence>
<keyword evidence="1" id="KW-0175">Coiled coil</keyword>
<feature type="coiled-coil region" evidence="1">
    <location>
        <begin position="530"/>
        <end position="564"/>
    </location>
</feature>
<evidence type="ECO:0000313" key="4">
    <source>
        <dbReference type="Proteomes" id="UP001174934"/>
    </source>
</evidence>
<comment type="caution">
    <text evidence="3">The sequence shown here is derived from an EMBL/GenBank/DDBJ whole genome shotgun (WGS) entry which is preliminary data.</text>
</comment>
<feature type="compositionally biased region" description="Basic and acidic residues" evidence="2">
    <location>
        <begin position="697"/>
        <end position="711"/>
    </location>
</feature>
<accession>A0AA39WUQ7</accession>
<evidence type="ECO:0000256" key="1">
    <source>
        <dbReference type="SAM" id="Coils"/>
    </source>
</evidence>
<evidence type="ECO:0000313" key="3">
    <source>
        <dbReference type="EMBL" id="KAK0621932.1"/>
    </source>
</evidence>
<feature type="compositionally biased region" description="Polar residues" evidence="2">
    <location>
        <begin position="451"/>
        <end position="466"/>
    </location>
</feature>
<feature type="compositionally biased region" description="Basic and acidic residues" evidence="2">
    <location>
        <begin position="1065"/>
        <end position="1085"/>
    </location>
</feature>
<feature type="region of interest" description="Disordered" evidence="2">
    <location>
        <begin position="674"/>
        <end position="738"/>
    </location>
</feature>
<proteinExistence type="predicted"/>
<sequence length="1145" mass="128491">MIILRESRPTAQQEMTNQRIKYINGPGDDMVYSFSISTNEADMNTLKEEIEKVFPRSEYKYDIFTIPKDGRRRPIAAGFAFIVRMKRVNGTRQWMRHRRTPSNNISEAQTNDEQKWLTLTPDTRGISNMERPVIGRNETQDECVHLGWSGALAGAIVPARTWWRDCLKLNSSLSYVFGHCTKHILIFAYNAHCWIWASILTEDVWLQKRCRKCEPYDRINPITSWSSFSPVENASPKDLELPRQTTLHGVKGGRLQTIATSPVRQLTKNVRIEPSELSKMKTGNKKRRTGMTLRTDCCLLKATHAGAIHPQQLPMSQPRSTTTGIPSTEGDTPQSDSLRILNQPNVFLKFKQLPVPLILNSRRWIRFPHLYAWQHTIPTPSDRDVIPSPVLRPGPRLKPGARRPKPVRLPTGKKGPPHQKTQPKKTVNFKSTVTDEPEDSDHPGSSDQPERSSQPNRSGQPESTAQPLYPVLPQVDEAQAGTTSQPDDPVVPRGLDPLVQRLWAEIIPRTEKTQRNLAALWLTDLSDQLKKKQEAADQVHKSELEELEKKNATLEQQKEDELEVLKRQHAVSEQVRKAEYERALKQVEDHNINAFAREKAALAERERATRETAEKLASYIAKTTAEGLGTAPNSDQPPKGLELFSEFGKHTEEMRRIRRRAQYDRMVEEELQRKYNAGQPEAPETEQPTANISQARDIPRLEKAQRAEQQKDQTTPSKPPQRKTSQPTPSTPSHTVNLVSDSAVRAAFIALRRDVEAFSGSSALQLSVDLMAPATSAVSDLIDLESPKMQSPSTVRLSEEQKSKQSENPLSSTSSQTAESASVQPTPDLATSTPAKPNDPLANVHLSGIGVVLRPATETTAKLWDVKEYPQSQLDKELWSRCSERQRQCLVMAKVFEILFRRILRHGLRSFGLEGCVIKSGSKKFSAEEFLAALDGELERLDDVALAQWRATTVAVTSNLRRRTAELARLAAEELFSVLFPIIRFQFLENVAAVRHTVLSLCSQAIKLKMAMRRAVGAYRIEVLSDDASTWGEVAFDQLSFGFAQLFKVKDYYILEESSSGEGGGENKGKQGSKGEDKVAKGKGKEKEDPRLFCYAFGALTKLNTISMADGTKKKGKVVVQKGWKVMEGTSPDGERLVELESPTA</sequence>
<feature type="compositionally biased region" description="Basic and acidic residues" evidence="2">
    <location>
        <begin position="440"/>
        <end position="450"/>
    </location>
</feature>
<feature type="compositionally biased region" description="Polar residues" evidence="2">
    <location>
        <begin position="424"/>
        <end position="434"/>
    </location>
</feature>
<reference evidence="3" key="1">
    <citation type="submission" date="2023-06" db="EMBL/GenBank/DDBJ databases">
        <title>Genome-scale phylogeny and comparative genomics of the fungal order Sordariales.</title>
        <authorList>
            <consortium name="Lawrence Berkeley National Laboratory"/>
            <person name="Hensen N."/>
            <person name="Bonometti L."/>
            <person name="Westerberg I."/>
            <person name="Brannstrom I.O."/>
            <person name="Guillou S."/>
            <person name="Cros-Aarteil S."/>
            <person name="Calhoun S."/>
            <person name="Haridas S."/>
            <person name="Kuo A."/>
            <person name="Mondo S."/>
            <person name="Pangilinan J."/>
            <person name="Riley R."/>
            <person name="LaButti K."/>
            <person name="Andreopoulos B."/>
            <person name="Lipzen A."/>
            <person name="Chen C."/>
            <person name="Yanf M."/>
            <person name="Daum C."/>
            <person name="Ng V."/>
            <person name="Clum A."/>
            <person name="Steindorff A."/>
            <person name="Ohm R."/>
            <person name="Martin F."/>
            <person name="Silar P."/>
            <person name="Natvig D."/>
            <person name="Lalanne C."/>
            <person name="Gautier V."/>
            <person name="Ament-velasquez S.L."/>
            <person name="Kruys A."/>
            <person name="Hutchinson M.I."/>
            <person name="Powell A.J."/>
            <person name="Barry K."/>
            <person name="Miller A.N."/>
            <person name="Grigoriev I.V."/>
            <person name="Debuchy R."/>
            <person name="Gladieux P."/>
            <person name="Thoren M.H."/>
            <person name="Johannesson H."/>
        </authorList>
    </citation>
    <scope>NUCLEOTIDE SEQUENCE</scope>
    <source>
        <strain evidence="3">SMH3391-2</strain>
    </source>
</reference>
<organism evidence="3 4">
    <name type="scientific">Bombardia bombarda</name>
    <dbReference type="NCBI Taxonomy" id="252184"/>
    <lineage>
        <taxon>Eukaryota</taxon>
        <taxon>Fungi</taxon>
        <taxon>Dikarya</taxon>
        <taxon>Ascomycota</taxon>
        <taxon>Pezizomycotina</taxon>
        <taxon>Sordariomycetes</taxon>
        <taxon>Sordariomycetidae</taxon>
        <taxon>Sordariales</taxon>
        <taxon>Lasiosphaeriaceae</taxon>
        <taxon>Bombardia</taxon>
    </lineage>
</organism>
<feature type="region of interest" description="Disordered" evidence="2">
    <location>
        <begin position="1059"/>
        <end position="1085"/>
    </location>
</feature>
<feature type="region of interest" description="Disordered" evidence="2">
    <location>
        <begin position="377"/>
        <end position="467"/>
    </location>
</feature>
<feature type="compositionally biased region" description="Polar residues" evidence="2">
    <location>
        <begin position="823"/>
        <end position="835"/>
    </location>
</feature>